<organism evidence="7 8">
    <name type="scientific">Wallemia hederae</name>
    <dbReference type="NCBI Taxonomy" id="1540922"/>
    <lineage>
        <taxon>Eukaryota</taxon>
        <taxon>Fungi</taxon>
        <taxon>Dikarya</taxon>
        <taxon>Basidiomycota</taxon>
        <taxon>Wallemiomycotina</taxon>
        <taxon>Wallemiomycetes</taxon>
        <taxon>Wallemiales</taxon>
        <taxon>Wallemiaceae</taxon>
        <taxon>Wallemia</taxon>
    </lineage>
</organism>
<keyword evidence="8" id="KW-1185">Reference proteome</keyword>
<evidence type="ECO:0000313" key="8">
    <source>
        <dbReference type="Proteomes" id="UP000310189"/>
    </source>
</evidence>
<dbReference type="EMBL" id="SPNW01000009">
    <property type="protein sequence ID" value="TIA91965.1"/>
    <property type="molecule type" value="Genomic_DNA"/>
</dbReference>
<name>A0A4T0FV07_9BASI</name>
<comment type="caution">
    <text evidence="7">The sequence shown here is derived from an EMBL/GenBank/DDBJ whole genome shotgun (WGS) entry which is preliminary data.</text>
</comment>
<dbReference type="GO" id="GO:0005852">
    <property type="term" value="C:eukaryotic translation initiation factor 3 complex"/>
    <property type="evidence" value="ECO:0007669"/>
    <property type="project" value="InterPro"/>
</dbReference>
<evidence type="ECO:0000256" key="3">
    <source>
        <dbReference type="ARBA" id="ARBA00022917"/>
    </source>
</evidence>
<dbReference type="Pfam" id="PF09440">
    <property type="entry name" value="eIF3_N"/>
    <property type="match status" value="1"/>
</dbReference>
<keyword evidence="2" id="KW-0396">Initiation factor</keyword>
<evidence type="ECO:0000313" key="7">
    <source>
        <dbReference type="EMBL" id="TIA91965.1"/>
    </source>
</evidence>
<gene>
    <name evidence="7" type="ORF">E3P99_00804</name>
</gene>
<feature type="compositionally biased region" description="Low complexity" evidence="5">
    <location>
        <begin position="617"/>
        <end position="632"/>
    </location>
</feature>
<keyword evidence="3" id="KW-0648">Protein biosynthesis</keyword>
<proteinExistence type="predicted"/>
<evidence type="ECO:0000256" key="5">
    <source>
        <dbReference type="SAM" id="MobiDB-lite"/>
    </source>
</evidence>
<evidence type="ECO:0000256" key="1">
    <source>
        <dbReference type="ARBA" id="ARBA00022490"/>
    </source>
</evidence>
<dbReference type="InterPro" id="IPR016650">
    <property type="entry name" value="eIF3e"/>
</dbReference>
<dbReference type="PROSITE" id="PS50250">
    <property type="entry name" value="PCI"/>
    <property type="match status" value="1"/>
</dbReference>
<accession>A0A4T0FV07</accession>
<evidence type="ECO:0000256" key="2">
    <source>
        <dbReference type="ARBA" id="ARBA00022540"/>
    </source>
</evidence>
<evidence type="ECO:0000256" key="4">
    <source>
        <dbReference type="SAM" id="Coils"/>
    </source>
</evidence>
<feature type="coiled-coil region" evidence="4">
    <location>
        <begin position="66"/>
        <end position="93"/>
    </location>
</feature>
<dbReference type="GO" id="GO:0003743">
    <property type="term" value="F:translation initiation factor activity"/>
    <property type="evidence" value="ECO:0007669"/>
    <property type="project" value="UniProtKB-KW"/>
</dbReference>
<feature type="compositionally biased region" description="Polar residues" evidence="5">
    <location>
        <begin position="633"/>
        <end position="643"/>
    </location>
</feature>
<dbReference type="AlphaFoldDB" id="A0A4T0FV07"/>
<dbReference type="OrthoDB" id="417252at2759"/>
<protein>
    <recommendedName>
        <fullName evidence="6">PCI domain-containing protein</fullName>
    </recommendedName>
</protein>
<feature type="compositionally biased region" description="Low complexity" evidence="5">
    <location>
        <begin position="658"/>
        <end position="672"/>
    </location>
</feature>
<feature type="region of interest" description="Disordered" evidence="5">
    <location>
        <begin position="756"/>
        <end position="802"/>
    </location>
</feature>
<keyword evidence="4" id="KW-0175">Coiled coil</keyword>
<feature type="domain" description="PCI" evidence="6">
    <location>
        <begin position="213"/>
        <end position="394"/>
    </location>
</feature>
<dbReference type="SMART" id="SM01186">
    <property type="entry name" value="eIF3_N"/>
    <property type="match status" value="1"/>
</dbReference>
<dbReference type="Gene3D" id="1.25.40.10">
    <property type="entry name" value="Tetratricopeptide repeat domain"/>
    <property type="match status" value="1"/>
</dbReference>
<dbReference type="InterPro" id="IPR000717">
    <property type="entry name" value="PCI_dom"/>
</dbReference>
<feature type="region of interest" description="Disordered" evidence="5">
    <location>
        <begin position="577"/>
        <end position="712"/>
    </location>
</feature>
<feature type="compositionally biased region" description="Gly residues" evidence="5">
    <location>
        <begin position="756"/>
        <end position="780"/>
    </location>
</feature>
<dbReference type="InterPro" id="IPR011990">
    <property type="entry name" value="TPR-like_helical_dom_sf"/>
</dbReference>
<keyword evidence="1" id="KW-0963">Cytoplasm</keyword>
<reference evidence="7 8" key="1">
    <citation type="submission" date="2019-03" db="EMBL/GenBank/DDBJ databases">
        <title>Sequencing 23 genomes of Wallemia ichthyophaga.</title>
        <authorList>
            <person name="Gostincar C."/>
        </authorList>
    </citation>
    <scope>NUCLEOTIDE SEQUENCE [LARGE SCALE GENOMIC DNA]</scope>
    <source>
        <strain evidence="7 8">EXF-5753</strain>
    </source>
</reference>
<sequence>MSSTDLTLQLITFLDRHLALPLLNHVAELGIYKQADIQAAQYELVKGTNMVDYITSINPNHPVKSKQDLVNQKQEFEAAIKDIKRALEDGEVKSLMSTHDNTKNREILTQKFSLNPDSFEVLYEYGQFQFSCGDYTAAAEYLYHYRLLATDSTKLLSSQWGVLASNILKGSFDDALTDFTSLREVIDRQQSQDKGTVTQLEQRSWLLHWGLFIFFNHDQGRDLLVDVLSHSAYLNTLQTACPWLLRYYAIAVIVTSRHSQRQKALMRDLVRVVSIEKYQYQDPLTKLVDALYTEFDFAEVAKQFKEVKAVFAQDFFLSSPQLKEAFLSNARFYVVEAYCRIHSHVSVAEVADKVALSKEELLEWIKGEEKFVVDGDSVYIPHESQKVITQILDRSSALAQRSQAIKICILRIILDFLFSTFLISASFIITIMTELLDNTRANLPHEINSANELLAFHIYALLKRRATGVHFDKVDEPDDDDDVDEVCYCISVDSPPQEIRVVSLGGISRSVVCVDNSSNDDDIRTAILSLDKYLNVGAFPVKRQTLYRAFRSTDAAEQETKLALLAGDLEGVLFNGGDGDGDAHKPVDAVSSTSNIDIGQPQSTHIPDNGREGSMRTTTTTSSTSRDTNTASLLQAQRGSQTIAKKEGEEDTTNNARPQHPQTAQAATANPPQDIPHHLVSPPPSLTPAPDIGSGDLNPFQSFTHPADPRRGGVPGVPGMPSGMHPDESLFAVPPGARFDPIGPVFGPSGGVGVGRGTGRGRGGFGGGGSHMQFGRGGFGSSFPADPDFDEPMPPESSNMFL</sequence>
<dbReference type="PANTHER" id="PTHR10317">
    <property type="entry name" value="EUKARYOTIC TRANSLATION INITIATION FACTOR 3 SUBUNIT E"/>
    <property type="match status" value="1"/>
</dbReference>
<dbReference type="InterPro" id="IPR019010">
    <property type="entry name" value="eIF3e_N"/>
</dbReference>
<dbReference type="Proteomes" id="UP000310189">
    <property type="component" value="Unassembled WGS sequence"/>
</dbReference>
<evidence type="ECO:0000259" key="6">
    <source>
        <dbReference type="PROSITE" id="PS50250"/>
    </source>
</evidence>
<feature type="compositionally biased region" description="Polar residues" evidence="5">
    <location>
        <begin position="590"/>
        <end position="606"/>
    </location>
</feature>